<feature type="transmembrane region" description="Helical" evidence="8">
    <location>
        <begin position="20"/>
        <end position="41"/>
    </location>
</feature>
<evidence type="ECO:0000259" key="9">
    <source>
        <dbReference type="PROSITE" id="PS50893"/>
    </source>
</evidence>
<keyword evidence="7 8" id="KW-0472">Membrane</keyword>
<evidence type="ECO:0000256" key="6">
    <source>
        <dbReference type="ARBA" id="ARBA00022989"/>
    </source>
</evidence>
<dbReference type="InterPro" id="IPR011527">
    <property type="entry name" value="ABC1_TM_dom"/>
</dbReference>
<evidence type="ECO:0000259" key="10">
    <source>
        <dbReference type="PROSITE" id="PS50929"/>
    </source>
</evidence>
<gene>
    <name evidence="11" type="ORF">PSM7751_00878</name>
</gene>
<keyword evidence="3 8" id="KW-0812">Transmembrane</keyword>
<dbReference type="OrthoDB" id="9808328at2"/>
<sequence>MLRQFFDYYRPWKRLFFLDFGCAVLSGLLELAFPLAVQAFIDRLLPSGNISLTVLAALGLMAIYLLNAGLMAVVIYWGHMLGINIETEMRRRAFDHQQKLSFSYFDRVRTGKLVARVTRDLEEIGEVAHHGPEDLFIAVMTFVGAFLLMLTINLELALITAAVVPACVAIVAVYGGRMTRTWRDIYSRVAAFNVRLEENVGGMRVVQAFANEEHESALFARDNAAYRDTKLSAYKVMAASSSLNYMGMRLIQVIVMVAGAIFVLNGSLSTGGFVAFLLLVGVFFRPLDKIAAVIEVYPRGIAGFRRYLDLMGTQPEVANAPDARPAAPFRGEVCFEQVHFDYGDDRPVIRDISLTVPAGQTVAFVGPSGAGKTTLLSLLPRFYDATEGRILIDGTDIRDVTLSSLRRQIGLVSQDVFLFGGTLMENIAYGRLDASEGEIREAAERAQLGAMIDAMPEGLHTVVGERGVMLSGGQKQRVAIARAFLKNPPILVLDEATSALDTETERQIQAALTELARHRTTLVIAHRLDTIREADRIVVMDHGRIVEMGTDAELRARAGRYASLNGV</sequence>
<dbReference type="GO" id="GO:0005886">
    <property type="term" value="C:plasma membrane"/>
    <property type="evidence" value="ECO:0007669"/>
    <property type="project" value="UniProtKB-SubCell"/>
</dbReference>
<protein>
    <submittedName>
        <fullName evidence="11">Putative multidrug export ATP-binding/permease protein</fullName>
        <ecNumber evidence="11">3.6.3.-</ecNumber>
    </submittedName>
</protein>
<dbReference type="CDD" id="cd18549">
    <property type="entry name" value="ABC_6TM_YwjA_like"/>
    <property type="match status" value="1"/>
</dbReference>
<reference evidence="11 12" key="1">
    <citation type="submission" date="2017-03" db="EMBL/GenBank/DDBJ databases">
        <authorList>
            <person name="Afonso C.L."/>
            <person name="Miller P.J."/>
            <person name="Scott M.A."/>
            <person name="Spackman E."/>
            <person name="Goraichik I."/>
            <person name="Dimitrov K.M."/>
            <person name="Suarez D.L."/>
            <person name="Swayne D.E."/>
        </authorList>
    </citation>
    <scope>NUCLEOTIDE SEQUENCE [LARGE SCALE GENOMIC DNA]</scope>
    <source>
        <strain evidence="11 12">CECT 7751</strain>
    </source>
</reference>
<dbReference type="Proteomes" id="UP000193963">
    <property type="component" value="Unassembled WGS sequence"/>
</dbReference>
<keyword evidence="6 8" id="KW-1133">Transmembrane helix</keyword>
<evidence type="ECO:0000256" key="4">
    <source>
        <dbReference type="ARBA" id="ARBA00022741"/>
    </source>
</evidence>
<accession>A0A1X6YNX8</accession>
<name>A0A1X6YNX8_9RHOB</name>
<evidence type="ECO:0000256" key="8">
    <source>
        <dbReference type="SAM" id="Phobius"/>
    </source>
</evidence>
<dbReference type="GO" id="GO:0016887">
    <property type="term" value="F:ATP hydrolysis activity"/>
    <property type="evidence" value="ECO:0007669"/>
    <property type="project" value="InterPro"/>
</dbReference>
<dbReference type="PROSITE" id="PS50893">
    <property type="entry name" value="ABC_TRANSPORTER_2"/>
    <property type="match status" value="1"/>
</dbReference>
<dbReference type="Pfam" id="PF00005">
    <property type="entry name" value="ABC_tran"/>
    <property type="match status" value="1"/>
</dbReference>
<keyword evidence="4" id="KW-0547">Nucleotide-binding</keyword>
<evidence type="ECO:0000313" key="11">
    <source>
        <dbReference type="EMBL" id="SLN25004.1"/>
    </source>
</evidence>
<feature type="domain" description="ABC transmembrane type-1" evidence="10">
    <location>
        <begin position="17"/>
        <end position="299"/>
    </location>
</feature>
<evidence type="ECO:0000256" key="3">
    <source>
        <dbReference type="ARBA" id="ARBA00022692"/>
    </source>
</evidence>
<feature type="transmembrane region" description="Helical" evidence="8">
    <location>
        <begin position="53"/>
        <end position="77"/>
    </location>
</feature>
<dbReference type="SUPFAM" id="SSF90123">
    <property type="entry name" value="ABC transporter transmembrane region"/>
    <property type="match status" value="1"/>
</dbReference>
<dbReference type="SMART" id="SM00382">
    <property type="entry name" value="AAA"/>
    <property type="match status" value="1"/>
</dbReference>
<dbReference type="InterPro" id="IPR027417">
    <property type="entry name" value="P-loop_NTPase"/>
</dbReference>
<dbReference type="FunFam" id="3.40.50.300:FF:000287">
    <property type="entry name" value="Multidrug ABC transporter ATP-binding protein"/>
    <property type="match status" value="1"/>
</dbReference>
<organism evidence="11 12">
    <name type="scientific">Pseudooceanicola marinus</name>
    <dbReference type="NCBI Taxonomy" id="396013"/>
    <lineage>
        <taxon>Bacteria</taxon>
        <taxon>Pseudomonadati</taxon>
        <taxon>Pseudomonadota</taxon>
        <taxon>Alphaproteobacteria</taxon>
        <taxon>Rhodobacterales</taxon>
        <taxon>Paracoccaceae</taxon>
        <taxon>Pseudooceanicola</taxon>
    </lineage>
</organism>
<keyword evidence="12" id="KW-1185">Reference proteome</keyword>
<dbReference type="PROSITE" id="PS50929">
    <property type="entry name" value="ABC_TM1F"/>
    <property type="match status" value="1"/>
</dbReference>
<dbReference type="InterPro" id="IPR036640">
    <property type="entry name" value="ABC1_TM_sf"/>
</dbReference>
<feature type="domain" description="ABC transporter" evidence="9">
    <location>
        <begin position="333"/>
        <end position="567"/>
    </location>
</feature>
<dbReference type="SUPFAM" id="SSF52540">
    <property type="entry name" value="P-loop containing nucleoside triphosphate hydrolases"/>
    <property type="match status" value="1"/>
</dbReference>
<dbReference type="Gene3D" id="3.40.50.300">
    <property type="entry name" value="P-loop containing nucleotide triphosphate hydrolases"/>
    <property type="match status" value="1"/>
</dbReference>
<dbReference type="PROSITE" id="PS00211">
    <property type="entry name" value="ABC_TRANSPORTER_1"/>
    <property type="match status" value="1"/>
</dbReference>
<evidence type="ECO:0000256" key="7">
    <source>
        <dbReference type="ARBA" id="ARBA00023136"/>
    </source>
</evidence>
<dbReference type="Gene3D" id="1.20.1560.10">
    <property type="entry name" value="ABC transporter type 1, transmembrane domain"/>
    <property type="match status" value="1"/>
</dbReference>
<dbReference type="EC" id="3.6.3.-" evidence="11"/>
<dbReference type="GO" id="GO:0015421">
    <property type="term" value="F:ABC-type oligopeptide transporter activity"/>
    <property type="evidence" value="ECO:0007669"/>
    <property type="project" value="TreeGrafter"/>
</dbReference>
<keyword evidence="5 11" id="KW-0067">ATP-binding</keyword>
<dbReference type="AlphaFoldDB" id="A0A1X6YNX8"/>
<dbReference type="InterPro" id="IPR003439">
    <property type="entry name" value="ABC_transporter-like_ATP-bd"/>
</dbReference>
<dbReference type="InterPro" id="IPR003593">
    <property type="entry name" value="AAA+_ATPase"/>
</dbReference>
<dbReference type="InterPro" id="IPR039421">
    <property type="entry name" value="Type_1_exporter"/>
</dbReference>
<proteinExistence type="predicted"/>
<dbReference type="EMBL" id="FWFN01000002">
    <property type="protein sequence ID" value="SLN25004.1"/>
    <property type="molecule type" value="Genomic_DNA"/>
</dbReference>
<evidence type="ECO:0000256" key="5">
    <source>
        <dbReference type="ARBA" id="ARBA00022840"/>
    </source>
</evidence>
<keyword evidence="2" id="KW-0813">Transport</keyword>
<comment type="subcellular location">
    <subcellularLocation>
        <location evidence="1">Cell membrane</location>
        <topology evidence="1">Multi-pass membrane protein</topology>
    </subcellularLocation>
</comment>
<feature type="transmembrane region" description="Helical" evidence="8">
    <location>
        <begin position="253"/>
        <end position="284"/>
    </location>
</feature>
<evidence type="ECO:0000256" key="1">
    <source>
        <dbReference type="ARBA" id="ARBA00004651"/>
    </source>
</evidence>
<dbReference type="PANTHER" id="PTHR43394">
    <property type="entry name" value="ATP-DEPENDENT PERMEASE MDL1, MITOCHONDRIAL"/>
    <property type="match status" value="1"/>
</dbReference>
<dbReference type="GO" id="GO:0005524">
    <property type="term" value="F:ATP binding"/>
    <property type="evidence" value="ECO:0007669"/>
    <property type="project" value="UniProtKB-KW"/>
</dbReference>
<dbReference type="Pfam" id="PF00664">
    <property type="entry name" value="ABC_membrane"/>
    <property type="match status" value="1"/>
</dbReference>
<keyword evidence="11" id="KW-0378">Hydrolase</keyword>
<feature type="transmembrane region" description="Helical" evidence="8">
    <location>
        <begin position="135"/>
        <end position="152"/>
    </location>
</feature>
<evidence type="ECO:0000313" key="12">
    <source>
        <dbReference type="Proteomes" id="UP000193963"/>
    </source>
</evidence>
<dbReference type="PANTHER" id="PTHR43394:SF1">
    <property type="entry name" value="ATP-BINDING CASSETTE SUB-FAMILY B MEMBER 10, MITOCHONDRIAL"/>
    <property type="match status" value="1"/>
</dbReference>
<feature type="transmembrane region" description="Helical" evidence="8">
    <location>
        <begin position="158"/>
        <end position="176"/>
    </location>
</feature>
<dbReference type="RefSeq" id="WP_085886793.1">
    <property type="nucleotide sequence ID" value="NZ_FWFN01000002.1"/>
</dbReference>
<dbReference type="InterPro" id="IPR017871">
    <property type="entry name" value="ABC_transporter-like_CS"/>
</dbReference>
<evidence type="ECO:0000256" key="2">
    <source>
        <dbReference type="ARBA" id="ARBA00022448"/>
    </source>
</evidence>